<gene>
    <name evidence="1" type="ORF">EQG66_00915</name>
</gene>
<sequence length="68" mass="7858">MTDRYLPSALSPRLRHLSTFENAYRVAVQRRRSSGRDQFIVSTGDPVQPFRATSRWPESPERLLARVA</sequence>
<dbReference type="Proteomes" id="UP000290958">
    <property type="component" value="Unassembled WGS sequence"/>
</dbReference>
<accession>A0A4Q1KPR4</accession>
<evidence type="ECO:0000313" key="2">
    <source>
        <dbReference type="Proteomes" id="UP000290958"/>
    </source>
</evidence>
<organism evidence="1 2">
    <name type="scientific">Sphingobium fluviale</name>
    <dbReference type="NCBI Taxonomy" id="2506423"/>
    <lineage>
        <taxon>Bacteria</taxon>
        <taxon>Pseudomonadati</taxon>
        <taxon>Pseudomonadota</taxon>
        <taxon>Alphaproteobacteria</taxon>
        <taxon>Sphingomonadales</taxon>
        <taxon>Sphingomonadaceae</taxon>
        <taxon>Sphingobium</taxon>
    </lineage>
</organism>
<protein>
    <submittedName>
        <fullName evidence="1">Uncharacterized protein</fullName>
    </submittedName>
</protein>
<dbReference type="OrthoDB" id="7433405at2"/>
<reference evidence="2" key="1">
    <citation type="submission" date="2019-01" db="EMBL/GenBank/DDBJ databases">
        <title>Cytophagaceae bacterium strain CAR-16.</title>
        <authorList>
            <person name="Chen W.-M."/>
        </authorList>
    </citation>
    <scope>NUCLEOTIDE SEQUENCE [LARGE SCALE GENOMIC DNA]</scope>
    <source>
        <strain evidence="2">CHR27</strain>
    </source>
</reference>
<dbReference type="AlphaFoldDB" id="A0A4Q1KPR4"/>
<proteinExistence type="predicted"/>
<dbReference type="EMBL" id="SBKP01000001">
    <property type="protein sequence ID" value="RXR30884.1"/>
    <property type="molecule type" value="Genomic_DNA"/>
</dbReference>
<comment type="caution">
    <text evidence="1">The sequence shown here is derived from an EMBL/GenBank/DDBJ whole genome shotgun (WGS) entry which is preliminary data.</text>
</comment>
<name>A0A4Q1KPR4_9SPHN</name>
<keyword evidence="2" id="KW-1185">Reference proteome</keyword>
<evidence type="ECO:0000313" key="1">
    <source>
        <dbReference type="EMBL" id="RXR30884.1"/>
    </source>
</evidence>